<feature type="compositionally biased region" description="Basic and acidic residues" evidence="5">
    <location>
        <begin position="238"/>
        <end position="252"/>
    </location>
</feature>
<feature type="region of interest" description="Disordered" evidence="5">
    <location>
        <begin position="224"/>
        <end position="252"/>
    </location>
</feature>
<dbReference type="PROSITE" id="PS50157">
    <property type="entry name" value="ZINC_FINGER_C2H2_2"/>
    <property type="match status" value="1"/>
</dbReference>
<dbReference type="InterPro" id="IPR022755">
    <property type="entry name" value="Znf_C2H2_jaz"/>
</dbReference>
<dbReference type="GO" id="GO:0008270">
    <property type="term" value="F:zinc ion binding"/>
    <property type="evidence" value="ECO:0007669"/>
    <property type="project" value="UniProtKB-KW"/>
</dbReference>
<accession>A0A8H7HWC7</accession>
<sequence>MSEAMIKRWNEITMDRSEGPAAASSSKRSRPRAHSQSSSNESEDNISIVSRSPSPAPRNDKEEDISVYDQYIRGPILEPVTVNTKISSSNKGFGMLAKMGWKEGEGLGASGQGRTDPVPFLVKLDALGLGRSTYDERIIESAVSQRRELDSERMIKETEEQRRIREASGTPYTSVAAKEQIKTEVNDILRSFYCTDCEKQYKNVAQFDEHVRSYAHTHVVRMKEQQATARQRQSGESAARKAKEKKREEKEMKKMAAAAGIKYSSGSATSSSIVVPAQPTIKPVAINSGGGFAPVSDPPARRGGWSAVTAPTESTGARSFAPVSATTVTPVGLKKTGWTAVANPAISSSIPTAGAESQDPKQSTKKMGGGFMRGGWTTLDTGTSADQDIEMASPVTVSSKRVIPPPPTDPAPLPPPPPPTLDPPPPPPEDVPPPPPSHPAPNGWWPSHPAPLPPPPPPTLDPPPPPPEDVPPPPPPSHPAPNGWWPSR</sequence>
<evidence type="ECO:0000256" key="2">
    <source>
        <dbReference type="ARBA" id="ARBA00022771"/>
    </source>
</evidence>
<dbReference type="PROSITE" id="PS50174">
    <property type="entry name" value="G_PATCH"/>
    <property type="match status" value="1"/>
</dbReference>
<evidence type="ECO:0000313" key="8">
    <source>
        <dbReference type="EMBL" id="KAF8707642.1"/>
    </source>
</evidence>
<dbReference type="Pfam" id="PF01585">
    <property type="entry name" value="G-patch"/>
    <property type="match status" value="1"/>
</dbReference>
<protein>
    <submittedName>
        <fullName evidence="8">Zinc-finger double-stranded RNA-binding</fullName>
    </submittedName>
</protein>
<keyword evidence="3" id="KW-0862">Zinc</keyword>
<evidence type="ECO:0000313" key="9">
    <source>
        <dbReference type="Proteomes" id="UP000602905"/>
    </source>
</evidence>
<dbReference type="Proteomes" id="UP000602905">
    <property type="component" value="Unassembled WGS sequence"/>
</dbReference>
<dbReference type="PANTHER" id="PTHR47251:SF1">
    <property type="entry name" value="FINGER DOMAIN PROTEIN, PUTATIVE (AFU_ORTHOLOGUE AFUA_3G04180)-RELATED"/>
    <property type="match status" value="1"/>
</dbReference>
<name>A0A8H7HWC7_9AGAM</name>
<dbReference type="SUPFAM" id="SSF57667">
    <property type="entry name" value="beta-beta-alpha zinc fingers"/>
    <property type="match status" value="1"/>
</dbReference>
<dbReference type="EMBL" id="JACYCD010000049">
    <property type="protein sequence ID" value="KAF8707642.1"/>
    <property type="molecule type" value="Genomic_DNA"/>
</dbReference>
<comment type="caution">
    <text evidence="8">The sequence shown here is derived from an EMBL/GenBank/DDBJ whole genome shotgun (WGS) entry which is preliminary data.</text>
</comment>
<evidence type="ECO:0000256" key="4">
    <source>
        <dbReference type="PROSITE-ProRule" id="PRU00042"/>
    </source>
</evidence>
<feature type="domain" description="G-patch" evidence="7">
    <location>
        <begin position="88"/>
        <end position="134"/>
    </location>
</feature>
<dbReference type="PRINTS" id="PR01217">
    <property type="entry name" value="PRICHEXTENSN"/>
</dbReference>
<feature type="non-terminal residue" evidence="8">
    <location>
        <position position="488"/>
    </location>
</feature>
<dbReference type="PROSITE" id="PS00028">
    <property type="entry name" value="ZINC_FINGER_C2H2_1"/>
    <property type="match status" value="1"/>
</dbReference>
<dbReference type="InterPro" id="IPR013087">
    <property type="entry name" value="Znf_C2H2_type"/>
</dbReference>
<feature type="compositionally biased region" description="Basic and acidic residues" evidence="5">
    <location>
        <begin position="1"/>
        <end position="18"/>
    </location>
</feature>
<proteinExistence type="predicted"/>
<evidence type="ECO:0000259" key="7">
    <source>
        <dbReference type="PROSITE" id="PS50174"/>
    </source>
</evidence>
<keyword evidence="1" id="KW-0479">Metal-binding</keyword>
<dbReference type="OrthoDB" id="4822at2759"/>
<evidence type="ECO:0000256" key="3">
    <source>
        <dbReference type="ARBA" id="ARBA00022833"/>
    </source>
</evidence>
<evidence type="ECO:0000256" key="5">
    <source>
        <dbReference type="SAM" id="MobiDB-lite"/>
    </source>
</evidence>
<feature type="domain" description="C2H2-type" evidence="6">
    <location>
        <begin position="192"/>
        <end position="217"/>
    </location>
</feature>
<feature type="region of interest" description="Disordered" evidence="5">
    <location>
        <begin position="1"/>
        <end position="65"/>
    </location>
</feature>
<keyword evidence="2 4" id="KW-0863">Zinc-finger</keyword>
<reference evidence="8" key="1">
    <citation type="submission" date="2020-09" db="EMBL/GenBank/DDBJ databases">
        <title>Comparative genome analyses of four rice-infecting Rhizoctonia solani isolates reveal extensive enrichment of homogalacturonan modification genes.</title>
        <authorList>
            <person name="Lee D.-Y."/>
            <person name="Jeon J."/>
            <person name="Kim K.-T."/>
            <person name="Cheong K."/>
            <person name="Song H."/>
            <person name="Choi G."/>
            <person name="Ko J."/>
            <person name="Opiyo S.O."/>
            <person name="Zuo S."/>
            <person name="Madhav S."/>
            <person name="Lee Y.-H."/>
            <person name="Wang G.-L."/>
        </authorList>
    </citation>
    <scope>NUCLEOTIDE SEQUENCE</scope>
    <source>
        <strain evidence="8">AG1-IA WGL</strain>
    </source>
</reference>
<feature type="region of interest" description="Disordered" evidence="5">
    <location>
        <begin position="349"/>
        <end position="488"/>
    </location>
</feature>
<dbReference type="AlphaFoldDB" id="A0A8H7HWC7"/>
<dbReference type="PANTHER" id="PTHR47251">
    <property type="entry name" value="FINGER DOMAIN PROTEIN, PUTATIVE (AFU_ORTHOLOGUE AFUA_3G04180)-RELATED"/>
    <property type="match status" value="1"/>
</dbReference>
<organism evidence="8 9">
    <name type="scientific">Rhizoctonia solani</name>
    <dbReference type="NCBI Taxonomy" id="456999"/>
    <lineage>
        <taxon>Eukaryota</taxon>
        <taxon>Fungi</taxon>
        <taxon>Dikarya</taxon>
        <taxon>Basidiomycota</taxon>
        <taxon>Agaricomycotina</taxon>
        <taxon>Agaricomycetes</taxon>
        <taxon>Cantharellales</taxon>
        <taxon>Ceratobasidiaceae</taxon>
        <taxon>Rhizoctonia</taxon>
    </lineage>
</organism>
<feature type="compositionally biased region" description="Low complexity" evidence="5">
    <location>
        <begin position="35"/>
        <end position="50"/>
    </location>
</feature>
<dbReference type="SMART" id="SM00443">
    <property type="entry name" value="G_patch"/>
    <property type="match status" value="1"/>
</dbReference>
<feature type="compositionally biased region" description="Pro residues" evidence="5">
    <location>
        <begin position="448"/>
        <end position="479"/>
    </location>
</feature>
<dbReference type="InterPro" id="IPR036236">
    <property type="entry name" value="Znf_C2H2_sf"/>
</dbReference>
<feature type="compositionally biased region" description="Pro residues" evidence="5">
    <location>
        <begin position="403"/>
        <end position="439"/>
    </location>
</feature>
<dbReference type="InterPro" id="IPR000467">
    <property type="entry name" value="G_patch_dom"/>
</dbReference>
<dbReference type="GO" id="GO:0003676">
    <property type="term" value="F:nucleic acid binding"/>
    <property type="evidence" value="ECO:0007669"/>
    <property type="project" value="InterPro"/>
</dbReference>
<dbReference type="Pfam" id="PF12171">
    <property type="entry name" value="zf-C2H2_jaz"/>
    <property type="match status" value="1"/>
</dbReference>
<feature type="compositionally biased region" description="Polar residues" evidence="5">
    <location>
        <begin position="225"/>
        <end position="236"/>
    </location>
</feature>
<gene>
    <name evidence="8" type="ORF">RHS03_04205</name>
</gene>
<evidence type="ECO:0000256" key="1">
    <source>
        <dbReference type="ARBA" id="ARBA00022723"/>
    </source>
</evidence>
<evidence type="ECO:0000259" key="6">
    <source>
        <dbReference type="PROSITE" id="PS50157"/>
    </source>
</evidence>